<feature type="domain" description="Methyltransferase type 11" evidence="1">
    <location>
        <begin position="52"/>
        <end position="145"/>
    </location>
</feature>
<dbReference type="EMBL" id="DSKY01000021">
    <property type="protein sequence ID" value="HDY59608.1"/>
    <property type="molecule type" value="Genomic_DNA"/>
</dbReference>
<dbReference type="CDD" id="cd02440">
    <property type="entry name" value="AdoMet_MTases"/>
    <property type="match status" value="1"/>
</dbReference>
<dbReference type="SUPFAM" id="SSF53335">
    <property type="entry name" value="S-adenosyl-L-methionine-dependent methyltransferases"/>
    <property type="match status" value="1"/>
</dbReference>
<dbReference type="PANTHER" id="PTHR43591">
    <property type="entry name" value="METHYLTRANSFERASE"/>
    <property type="match status" value="1"/>
</dbReference>
<keyword evidence="2" id="KW-0489">Methyltransferase</keyword>
<keyword evidence="2" id="KW-0808">Transferase</keyword>
<dbReference type="Gene3D" id="3.40.50.150">
    <property type="entry name" value="Vaccinia Virus protein VP39"/>
    <property type="match status" value="1"/>
</dbReference>
<dbReference type="Pfam" id="PF08241">
    <property type="entry name" value="Methyltransf_11"/>
    <property type="match status" value="1"/>
</dbReference>
<dbReference type="GO" id="GO:0008757">
    <property type="term" value="F:S-adenosylmethionine-dependent methyltransferase activity"/>
    <property type="evidence" value="ECO:0007669"/>
    <property type="project" value="InterPro"/>
</dbReference>
<sequence>MSIYQFYKQFWTPQYWRNYCEREDPLVKYRQNNEREILSAFLKNINKKILVLEAGCGYGRISRIIKENPNINLIVSDLSSSMVAECIGKTTGRVIGCVANIEELPFKDSIFDGVLCTGVLMHLEDENKALFEMARVLKKNGFIIISVNNILSPFSPAVILHTILKRNYIQRFRTPAFCISKLHKNGFFIENVCCDTIFGLRLNVLKLKFPPSILLPIYRLMDKIAQISILRYLGYELWFFVRKSL</sequence>
<gene>
    <name evidence="2" type="ORF">ENP86_08675</name>
</gene>
<evidence type="ECO:0000313" key="2">
    <source>
        <dbReference type="EMBL" id="HDY59608.1"/>
    </source>
</evidence>
<name>A0A7V0Z6P6_UNCW3</name>
<dbReference type="PANTHER" id="PTHR43591:SF24">
    <property type="entry name" value="2-METHOXY-6-POLYPRENYL-1,4-BENZOQUINOL METHYLASE, MITOCHONDRIAL"/>
    <property type="match status" value="1"/>
</dbReference>
<organism evidence="2">
    <name type="scientific">candidate division WOR-3 bacterium</name>
    <dbReference type="NCBI Taxonomy" id="2052148"/>
    <lineage>
        <taxon>Bacteria</taxon>
        <taxon>Bacteria division WOR-3</taxon>
    </lineage>
</organism>
<proteinExistence type="predicted"/>
<reference evidence="2" key="1">
    <citation type="journal article" date="2020" name="mSystems">
        <title>Genome- and Community-Level Interaction Insights into Carbon Utilization and Element Cycling Functions of Hydrothermarchaeota in Hydrothermal Sediment.</title>
        <authorList>
            <person name="Zhou Z."/>
            <person name="Liu Y."/>
            <person name="Xu W."/>
            <person name="Pan J."/>
            <person name="Luo Z.H."/>
            <person name="Li M."/>
        </authorList>
    </citation>
    <scope>NUCLEOTIDE SEQUENCE [LARGE SCALE GENOMIC DNA]</scope>
    <source>
        <strain evidence="2">SpSt-258</strain>
    </source>
</reference>
<dbReference type="GO" id="GO:0032259">
    <property type="term" value="P:methylation"/>
    <property type="evidence" value="ECO:0007669"/>
    <property type="project" value="UniProtKB-KW"/>
</dbReference>
<dbReference type="InterPro" id="IPR013216">
    <property type="entry name" value="Methyltransf_11"/>
</dbReference>
<protein>
    <submittedName>
        <fullName evidence="2">Class I SAM-dependent methyltransferase</fullName>
    </submittedName>
</protein>
<comment type="caution">
    <text evidence="2">The sequence shown here is derived from an EMBL/GenBank/DDBJ whole genome shotgun (WGS) entry which is preliminary data.</text>
</comment>
<accession>A0A7V0Z6P6</accession>
<dbReference type="InterPro" id="IPR029063">
    <property type="entry name" value="SAM-dependent_MTases_sf"/>
</dbReference>
<evidence type="ECO:0000259" key="1">
    <source>
        <dbReference type="Pfam" id="PF08241"/>
    </source>
</evidence>
<dbReference type="AlphaFoldDB" id="A0A7V0Z6P6"/>